<dbReference type="SUPFAM" id="SSF52029">
    <property type="entry name" value="GroEL apical domain-like"/>
    <property type="match status" value="1"/>
</dbReference>
<dbReference type="EC" id="2.7.1.150" evidence="5"/>
<dbReference type="GO" id="GO:0004857">
    <property type="term" value="F:enzyme inhibitor activity"/>
    <property type="evidence" value="ECO:0007669"/>
    <property type="project" value="InterPro"/>
</dbReference>
<dbReference type="Gene3D" id="1.20.140.40">
    <property type="entry name" value="Invertase/pectin methylesterase inhibitor family protein"/>
    <property type="match status" value="1"/>
</dbReference>
<gene>
    <name evidence="30" type="ORF">TAV2_LOCUS25194</name>
</gene>
<feature type="compositionally biased region" description="Polar residues" evidence="26">
    <location>
        <begin position="1832"/>
        <end position="1842"/>
    </location>
</feature>
<dbReference type="GO" id="GO:0010008">
    <property type="term" value="C:endosome membrane"/>
    <property type="evidence" value="ECO:0007669"/>
    <property type="project" value="UniProtKB-SubCell"/>
</dbReference>
<dbReference type="PROSITE" id="PS50178">
    <property type="entry name" value="ZF_FYVE"/>
    <property type="match status" value="1"/>
</dbReference>
<feature type="compositionally biased region" description="Low complexity" evidence="26">
    <location>
        <begin position="1932"/>
        <end position="1944"/>
    </location>
</feature>
<evidence type="ECO:0000256" key="26">
    <source>
        <dbReference type="SAM" id="MobiDB-lite"/>
    </source>
</evidence>
<dbReference type="InterPro" id="IPR000070">
    <property type="entry name" value="Pectinesterase_cat"/>
</dbReference>
<comment type="pathway">
    <text evidence="2">Glycan metabolism; pectin degradation; 2-dehydro-3-deoxy-D-gluconate from pectin: step 1/5.</text>
</comment>
<dbReference type="GO" id="GO:0046854">
    <property type="term" value="P:phosphatidylinositol phosphate biosynthetic process"/>
    <property type="evidence" value="ECO:0007669"/>
    <property type="project" value="TreeGrafter"/>
</dbReference>
<sequence>MRYVSDIMNEIYVKKSEIMEKATTIKQVHSSEFRDSDSFPFRGFIESHFVDSGIAQKNLSLKKNLEIETTQNFRDRMISKLDSKAESDPMDSPDNKVPGFVDIVKSWIPRKSESSHMSRDFWMPDQSCPVCYECDAQFTVFNRRHHCRLCGRVFCAKCAANSIPSPSDETKESHDESDRIRVCNYCYKQWEQGVVPPDNGASIISLHFSSSPSARSVASTTSNSSNCTVEDSTTGPSPRPKTNPRASRRASSNMDLEKSEQPNASSHRSSDPYGRVLDSSQNPVEFFVNRSDGEADDDDDYHSDYAQSYSQGNDYYGAISLDEVDRIYGSHEADDVGVNIESNIQIGLPPDQDLDTLNTEMIDKSREADGWNDVTEVIPPGEEPFEPEVVDFENDGLLWLPPEPENEEDEREAALSDDEGDEGDRGDWGYLRPSNSFKDRDFHSRDKSSGAMKNVVEGHFRALVAQLLEVDNLPMVNEGDNEGWLDIITSLSWEAATLLKPDTSKSGGMDPGGYVKVKCIPCGLRSESMVVRGVVCKKNVAHRRMTSKIEKPRLLILGGALEYQRISNQLSSFDTLLQQEMDHLKMAVAKIDSHNPDILLVEKSVSRFAQEYLLAKDISLVLNIKRPLLERISRCTGAQIVPSIDQLTSPKLGYCDLFHVEKFIEKHFSTGQGVKKLAKTLMYFDGCPKPLGCTILLKGAHEDELKRVKHVIQYGVFAAYHLALETSFLADEGASLPELPLQTPITVALPDKPSTINRSISTIPGFTAEKSPTTESMGEPHKAIGDVTGNLSAIKTQGKLDGNDRTDPSERLLHNMDTVYCKPQETISPKDDGLVPTLEPRQLSFNMEEASVQKDQWSVLPSTTEQVTDGAYTNESTVIGDQSFSKHEQMDSSKGDFLPSTSDHQSILVSLSTRCVWKGSVCERAHLLRIKYYGSFDKPLGRFLRDNLFDQDRSCPSCTMPAEAHIHSYTHRQGSLTISVKKLPEVLPGQREGKIWMWHRCLKCPRINGFPPATRRIVMSDAAWGLSFGKFLELSFSNHAAASRVANCGHSLHRDCLRFYGFGRMVACFRYASINIFAVFLPPAKLEFNYENQEWLQKESKEVIKKAEVLFNEVEEALSQISAKTMGANSKGSTPNKIKLSLEELAGLLEQRKKEYKESLQQMLSVVKDGQPTIDILLINKLRRLILFDSYAWDECLTGAASMVRNNHSEALRNSAPKFMGRDVSLEKLSDEKVSSISTHVARSNDSHPQDAEYDKCLNQGKSFADTNGKRATPEDVGSNTTSDRKMEFESIEDGKENFVEPSQVVKTVHSESQSQATDLSDTLDAAWIGVQTATENGLSRPPSKAASANETQTPDLRPSDSESGRSFGGGPTNEEHTIQIQMPSPSFYYSLNKNYSLNSRKHIMAEDRPVYVSSYRELEWRSGARLLLPLGINELVLPVYDDEPTSIIAYALTSSEYNAQMSGSDKARDRLDSGGSFSLFDSVNLLSLNSLSDLSVDMSRSLSSADEQVSQLLHSSLYLKDLHARVSFTDEGPPGKVKYSVTCYYAKEFEALRKICCPSETDFIRSLGRCRKWGAQGGKSNVFFAKTLDDRFIIKQVTKTELESFIKFGPAYFKYLTESICTKSPTSLAKILGIYQVSSKHLKGGREFKMDVLVMENLLFKRNFARLYDLKGSTRARYNPDTSGSNTVLLDQNLVEAMPTSPIFVGSKAKRLLERAVWNDTSFLASIHVMDYSLLVGVDEERNELVLGTIDFMRQYTWDKHLETWVKTSGLLGGPKNSSPTVISPQQYKKRFRKAMTAYFLMVPDQWSPATVVPSNSSSGDVKEEEERDNLQSFDKQNASIHKSLLSRPKREKEQNRMAFQDFDQIHERVNQERKRKFRKKIIIGVVSALVVAAAIIGGVFAFVTYGNKSQGQDKTTNNNTKDKSSDKGESPSQKPPSSAAQSVKPVQVNKIIQTLCGSSLYKPICEKTLKNGKKTSTPQSDPRGLLKSSIEAVNDDLGKASEKVLKLKTENKDDEDAMAQCKLLVDEAKEELGTSVKRINDTEVNNFAKISPGLDSWLSAVMSYQETCVDGFEEGKLKTEIRKNFNSSQVLTSNSLAIVKSLDAYLSSAPKLKTRRLLESKSSAKKTDHITSWLSNKERRMLKAVNVNALKPNATVAKDGSGNFTTINDALKAMPATYQGRYIIYIKQGVYDESVIVDKKKANVTMIGDGSQKTIVTGNKSHAKKVSTLLTATFVAQGEGFMAQSMGFRNTAGPEGHQAVAIRVQSDRSTTGFVVHNCTIAPNEDLKPVKAEFKSYLGRPWKSHSRTVVMESTIEDVIDPVGWLRWQETDFAIDTLFYAEYKNDGPSGATASRVKWPGFRVINKEEAMKYTVGPFLQGEWIQELGSPVKFGLYDP</sequence>
<dbReference type="Gene3D" id="3.30.800.10">
    <property type="entry name" value="Phosphatidylinositol Phosphate Kinase II Beta"/>
    <property type="match status" value="1"/>
</dbReference>
<evidence type="ECO:0000256" key="13">
    <source>
        <dbReference type="ARBA" id="ARBA00022833"/>
    </source>
</evidence>
<dbReference type="InterPro" id="IPR035513">
    <property type="entry name" value="Invertase/methylesterase_inhib"/>
</dbReference>
<feature type="region of interest" description="Disordered" evidence="26">
    <location>
        <begin position="213"/>
        <end position="282"/>
    </location>
</feature>
<dbReference type="GO" id="GO:0005524">
    <property type="term" value="F:ATP binding"/>
    <property type="evidence" value="ECO:0007669"/>
    <property type="project" value="UniProtKB-UniRule"/>
</dbReference>
<organism evidence="30 31">
    <name type="scientific">Thlaspi arvense</name>
    <name type="common">Field penny-cress</name>
    <dbReference type="NCBI Taxonomy" id="13288"/>
    <lineage>
        <taxon>Eukaryota</taxon>
        <taxon>Viridiplantae</taxon>
        <taxon>Streptophyta</taxon>
        <taxon>Embryophyta</taxon>
        <taxon>Tracheophyta</taxon>
        <taxon>Spermatophyta</taxon>
        <taxon>Magnoliopsida</taxon>
        <taxon>eudicotyledons</taxon>
        <taxon>Gunneridae</taxon>
        <taxon>Pentapetalae</taxon>
        <taxon>rosids</taxon>
        <taxon>malvids</taxon>
        <taxon>Brassicales</taxon>
        <taxon>Brassicaceae</taxon>
        <taxon>Thlaspideae</taxon>
        <taxon>Thlaspi</taxon>
    </lineage>
</organism>
<dbReference type="GO" id="GO:0007033">
    <property type="term" value="P:vacuole organization"/>
    <property type="evidence" value="ECO:0007669"/>
    <property type="project" value="UniProtKB-ARBA"/>
</dbReference>
<dbReference type="GO" id="GO:0010256">
    <property type="term" value="P:endomembrane system organization"/>
    <property type="evidence" value="ECO:0007669"/>
    <property type="project" value="UniProtKB-ARBA"/>
</dbReference>
<dbReference type="SUPFAM" id="SSF51126">
    <property type="entry name" value="Pectin lyase-like"/>
    <property type="match status" value="1"/>
</dbReference>
<feature type="region of interest" description="Disordered" evidence="26">
    <location>
        <begin position="290"/>
        <end position="309"/>
    </location>
</feature>
<evidence type="ECO:0000256" key="7">
    <source>
        <dbReference type="ARBA" id="ARBA00022723"/>
    </source>
</evidence>
<keyword evidence="12" id="KW-0378">Hydrolase</keyword>
<evidence type="ECO:0000256" key="5">
    <source>
        <dbReference type="ARBA" id="ARBA00012009"/>
    </source>
</evidence>
<feature type="coiled-coil region" evidence="25">
    <location>
        <begin position="1992"/>
        <end position="2033"/>
    </location>
</feature>
<dbReference type="GO" id="GO:0000285">
    <property type="term" value="F:1-phosphatidylinositol-3-phosphate 5-kinase activity"/>
    <property type="evidence" value="ECO:0007669"/>
    <property type="project" value="UniProtKB-EC"/>
</dbReference>
<evidence type="ECO:0000256" key="16">
    <source>
        <dbReference type="ARBA" id="ARBA00023085"/>
    </source>
</evidence>
<keyword evidence="13" id="KW-0862">Zinc</keyword>
<dbReference type="FunFam" id="3.30.40.10:FF:000384">
    <property type="entry name" value="1-phosphatidylinositol-3-phosphate 5-kinase FAB1B"/>
    <property type="match status" value="1"/>
</dbReference>
<dbReference type="InterPro" id="IPR013083">
    <property type="entry name" value="Znf_RING/FYVE/PHD"/>
</dbReference>
<feature type="region of interest" description="Disordered" evidence="26">
    <location>
        <begin position="399"/>
        <end position="432"/>
    </location>
</feature>
<dbReference type="InterPro" id="IPR027483">
    <property type="entry name" value="PInositol-4-P-4/5-kinase_C_sf"/>
</dbReference>
<keyword evidence="27" id="KW-1133">Transmembrane helix</keyword>
<keyword evidence="31" id="KW-1185">Reference proteome</keyword>
<dbReference type="Gene3D" id="3.50.7.10">
    <property type="entry name" value="GroEL"/>
    <property type="match status" value="1"/>
</dbReference>
<evidence type="ECO:0000313" key="30">
    <source>
        <dbReference type="EMBL" id="CAH2077064.1"/>
    </source>
</evidence>
<accession>A0AAU9T0L5</accession>
<evidence type="ECO:0000256" key="3">
    <source>
        <dbReference type="ARBA" id="ARBA00006027"/>
    </source>
</evidence>
<keyword evidence="8 24" id="KW-0547">Nucleotide-binding</keyword>
<feature type="region of interest" description="Disordered" evidence="26">
    <location>
        <begin position="1261"/>
        <end position="1285"/>
    </location>
</feature>
<evidence type="ECO:0000256" key="14">
    <source>
        <dbReference type="ARBA" id="ARBA00022840"/>
    </source>
</evidence>
<keyword evidence="10 23" id="KW-0863">Zinc-finger</keyword>
<dbReference type="SMART" id="SM00856">
    <property type="entry name" value="PMEI"/>
    <property type="match status" value="1"/>
</dbReference>
<dbReference type="CDD" id="cd17300">
    <property type="entry name" value="PIPKc_PIKfyve"/>
    <property type="match status" value="1"/>
</dbReference>
<dbReference type="InterPro" id="IPR011011">
    <property type="entry name" value="Znf_FYVE_PHD"/>
</dbReference>
<dbReference type="InterPro" id="IPR017455">
    <property type="entry name" value="Znf_FYVE-rel"/>
</dbReference>
<dbReference type="InterPro" id="IPR044769">
    <property type="entry name" value="PIKfyve_PIPKc"/>
</dbReference>
<feature type="region of interest" description="Disordered" evidence="26">
    <location>
        <begin position="1910"/>
        <end position="1946"/>
    </location>
</feature>
<comment type="subunit">
    <text evidence="18">Component of the PI(3,5)P2 regulatory complex at least composed of ATG18, SAC/FIG4, FAB1 and VAC14.</text>
</comment>
<evidence type="ECO:0000256" key="10">
    <source>
        <dbReference type="ARBA" id="ARBA00022771"/>
    </source>
</evidence>
<evidence type="ECO:0000256" key="11">
    <source>
        <dbReference type="ARBA" id="ARBA00022777"/>
    </source>
</evidence>
<dbReference type="InterPro" id="IPR002423">
    <property type="entry name" value="Cpn60/GroEL/TCP-1"/>
</dbReference>
<feature type="domain" description="FYVE-type" evidence="28">
    <location>
        <begin position="125"/>
        <end position="191"/>
    </location>
</feature>
<dbReference type="CDD" id="cd15798">
    <property type="entry name" value="PMEI-like_3"/>
    <property type="match status" value="1"/>
</dbReference>
<dbReference type="InterPro" id="IPR000306">
    <property type="entry name" value="Znf_FYVE"/>
</dbReference>
<dbReference type="PROSITE" id="PS51455">
    <property type="entry name" value="PIPK"/>
    <property type="match status" value="1"/>
</dbReference>
<evidence type="ECO:0000256" key="21">
    <source>
        <dbReference type="ARBA" id="ARBA00077675"/>
    </source>
</evidence>
<dbReference type="NCBIfam" id="TIGR01614">
    <property type="entry name" value="PME_inhib"/>
    <property type="match status" value="1"/>
</dbReference>
<dbReference type="InterPro" id="IPR027409">
    <property type="entry name" value="GroEL-like_apical_dom_sf"/>
</dbReference>
<dbReference type="Gene3D" id="3.30.810.10">
    <property type="entry name" value="2-Layer Sandwich"/>
    <property type="match status" value="1"/>
</dbReference>
<feature type="transmembrane region" description="Helical" evidence="27">
    <location>
        <begin position="1883"/>
        <end position="1907"/>
    </location>
</feature>
<evidence type="ECO:0000256" key="18">
    <source>
        <dbReference type="ARBA" id="ARBA00023464"/>
    </source>
</evidence>
<evidence type="ECO:0000256" key="6">
    <source>
        <dbReference type="ARBA" id="ARBA00022679"/>
    </source>
</evidence>
<dbReference type="FunFam" id="3.30.810.10:FF:000001">
    <property type="entry name" value="1-phosphatidylinositol 3-phosphate 5-kinase FAB1"/>
    <property type="match status" value="1"/>
</dbReference>
<dbReference type="FunFam" id="3.30.800.10:FF:000006">
    <property type="entry name" value="1-phosphatidylinositol-3-phosphate 5-kinase FAB1B"/>
    <property type="match status" value="1"/>
</dbReference>
<dbReference type="CDD" id="cd15725">
    <property type="entry name" value="FYVE_PIKfyve_Fab1"/>
    <property type="match status" value="1"/>
</dbReference>
<keyword evidence="7" id="KW-0479">Metal-binding</keyword>
<dbReference type="PANTHER" id="PTHR45748:SF21">
    <property type="entry name" value="1-PHOSPHATIDYLINOSITOL-3-PHOSPHATE 5-KINASE FAB1A"/>
    <property type="match status" value="1"/>
</dbReference>
<dbReference type="PANTHER" id="PTHR45748">
    <property type="entry name" value="1-PHOSPHATIDYLINOSITOL 3-PHOSPHATE 5-KINASE-RELATED"/>
    <property type="match status" value="1"/>
</dbReference>
<dbReference type="GO" id="GO:0042545">
    <property type="term" value="P:cell wall modification"/>
    <property type="evidence" value="ECO:0007669"/>
    <property type="project" value="InterPro"/>
</dbReference>
<dbReference type="CDD" id="cd03334">
    <property type="entry name" value="Fab1_TCP"/>
    <property type="match status" value="1"/>
</dbReference>
<evidence type="ECO:0000256" key="15">
    <source>
        <dbReference type="ARBA" id="ARBA00023054"/>
    </source>
</evidence>
<dbReference type="InterPro" id="IPR006501">
    <property type="entry name" value="Pectinesterase_inhib_dom"/>
</dbReference>
<name>A0AAU9T0L5_THLAR</name>
<feature type="compositionally biased region" description="Low complexity" evidence="26">
    <location>
        <begin position="213"/>
        <end position="222"/>
    </location>
</feature>
<dbReference type="EMBL" id="OU466863">
    <property type="protein sequence ID" value="CAH2077064.1"/>
    <property type="molecule type" value="Genomic_DNA"/>
</dbReference>
<feature type="compositionally biased region" description="Basic and acidic residues" evidence="26">
    <location>
        <begin position="1922"/>
        <end position="1931"/>
    </location>
</feature>
<evidence type="ECO:0000256" key="2">
    <source>
        <dbReference type="ARBA" id="ARBA00005184"/>
    </source>
</evidence>
<evidence type="ECO:0000259" key="28">
    <source>
        <dbReference type="PROSITE" id="PS50178"/>
    </source>
</evidence>
<comment type="function">
    <text evidence="19">The PI(3,5)P2 regulatory complex regulates both the synthesis and turnover of phosphatidylinositol 3,5-bisphosphate (PtdIns(3,5)P2). Catalyzes the phosphorylation of phosphatidylinositol 3-phosphate on the fifth hydroxyl of the myo-inositol ring, to form phosphatidylinositol 3,5-bisphosphate. Plays an important role in maintenance of endomembrane homeostasis including endocytosis, vacuole formation, and vacuolar acidification processes. Required for development of viable pollen. Might mediate recycling of auxin transporters.</text>
</comment>
<evidence type="ECO:0000256" key="27">
    <source>
        <dbReference type="SAM" id="Phobius"/>
    </source>
</evidence>
<keyword evidence="16" id="KW-0063">Aspartyl esterase</keyword>
<comment type="similarity">
    <text evidence="3">In the N-terminal section; belongs to the PMEI family.</text>
</comment>
<comment type="similarity">
    <text evidence="4">In the C-terminal section; belongs to the pectinesterase family.</text>
</comment>
<evidence type="ECO:0000256" key="19">
    <source>
        <dbReference type="ARBA" id="ARBA00057940"/>
    </source>
</evidence>
<dbReference type="Proteomes" id="UP000836841">
    <property type="component" value="Chromosome 7"/>
</dbReference>
<evidence type="ECO:0000256" key="1">
    <source>
        <dbReference type="ARBA" id="ARBA00004481"/>
    </source>
</evidence>
<keyword evidence="6 24" id="KW-0808">Transferase</keyword>
<feature type="region of interest" description="Disordered" evidence="26">
    <location>
        <begin position="1814"/>
        <end position="1860"/>
    </location>
</feature>
<feature type="region of interest" description="Disordered" evidence="26">
    <location>
        <begin position="1334"/>
        <end position="1378"/>
    </location>
</feature>
<dbReference type="InterPro" id="IPR027484">
    <property type="entry name" value="PInositol-4-P-5-kinase_N"/>
</dbReference>
<keyword evidence="14 24" id="KW-0067">ATP-binding</keyword>
<keyword evidence="27" id="KW-0812">Transmembrane</keyword>
<dbReference type="GO" id="GO:0030599">
    <property type="term" value="F:pectinesterase activity"/>
    <property type="evidence" value="ECO:0007669"/>
    <property type="project" value="InterPro"/>
</dbReference>
<dbReference type="Pfam" id="PF01363">
    <property type="entry name" value="FYVE"/>
    <property type="match status" value="1"/>
</dbReference>
<feature type="coiled-coil region" evidence="25">
    <location>
        <begin position="1104"/>
        <end position="1162"/>
    </location>
</feature>
<evidence type="ECO:0000256" key="8">
    <source>
        <dbReference type="ARBA" id="ARBA00022741"/>
    </source>
</evidence>
<evidence type="ECO:0000313" key="31">
    <source>
        <dbReference type="Proteomes" id="UP000836841"/>
    </source>
</evidence>
<evidence type="ECO:0000256" key="25">
    <source>
        <dbReference type="SAM" id="Coils"/>
    </source>
</evidence>
<keyword evidence="17 27" id="KW-0472">Membrane</keyword>
<dbReference type="GO" id="GO:0009555">
    <property type="term" value="P:pollen development"/>
    <property type="evidence" value="ECO:0007669"/>
    <property type="project" value="UniProtKB-ARBA"/>
</dbReference>
<evidence type="ECO:0000256" key="20">
    <source>
        <dbReference type="ARBA" id="ARBA00077223"/>
    </source>
</evidence>
<dbReference type="SUPFAM" id="SSF101148">
    <property type="entry name" value="Plant invertase/pectin methylesterase inhibitor"/>
    <property type="match status" value="1"/>
</dbReference>
<dbReference type="SMART" id="SM00064">
    <property type="entry name" value="FYVE"/>
    <property type="match status" value="1"/>
</dbReference>
<dbReference type="SUPFAM" id="SSF56104">
    <property type="entry name" value="SAICAR synthase-like"/>
    <property type="match status" value="1"/>
</dbReference>
<evidence type="ECO:0000259" key="29">
    <source>
        <dbReference type="PROSITE" id="PS51455"/>
    </source>
</evidence>
<dbReference type="InterPro" id="IPR002498">
    <property type="entry name" value="PInositol-4-P-4/5-kinase_core"/>
</dbReference>
<evidence type="ECO:0000256" key="17">
    <source>
        <dbReference type="ARBA" id="ARBA00023136"/>
    </source>
</evidence>
<dbReference type="FunFam" id="3.50.7.10:FF:000007">
    <property type="entry name" value="1-phosphatidylinositol 3-phosphate 5-kinase isoform X1"/>
    <property type="match status" value="1"/>
</dbReference>
<dbReference type="SMART" id="SM00330">
    <property type="entry name" value="PIPKc"/>
    <property type="match status" value="1"/>
</dbReference>
<feature type="compositionally biased region" description="Polar residues" evidence="26">
    <location>
        <begin position="1910"/>
        <end position="1921"/>
    </location>
</feature>
<comment type="subcellular location">
    <subcellularLocation>
        <location evidence="1">Endosome membrane</location>
        <topology evidence="1">Peripheral membrane protein</topology>
    </subcellularLocation>
</comment>
<feature type="compositionally biased region" description="Acidic residues" evidence="26">
    <location>
        <begin position="404"/>
        <end position="424"/>
    </location>
</feature>
<dbReference type="Pfam" id="PF00118">
    <property type="entry name" value="Cpn60_TCP1"/>
    <property type="match status" value="1"/>
</dbReference>
<dbReference type="Gene3D" id="3.30.40.10">
    <property type="entry name" value="Zinc/RING finger domain, C3HC4 (zinc finger)"/>
    <property type="match status" value="1"/>
</dbReference>
<dbReference type="Pfam" id="PF01504">
    <property type="entry name" value="PIP5K"/>
    <property type="match status" value="2"/>
</dbReference>
<dbReference type="InterPro" id="IPR011050">
    <property type="entry name" value="Pectin_lyase_fold/virulence"/>
</dbReference>
<dbReference type="GO" id="GO:0008270">
    <property type="term" value="F:zinc ion binding"/>
    <property type="evidence" value="ECO:0007669"/>
    <property type="project" value="UniProtKB-KW"/>
</dbReference>
<dbReference type="Pfam" id="PF01095">
    <property type="entry name" value="Pectinesterase"/>
    <property type="match status" value="1"/>
</dbReference>
<dbReference type="SUPFAM" id="SSF57903">
    <property type="entry name" value="FYVE/PHD zinc finger"/>
    <property type="match status" value="1"/>
</dbReference>
<evidence type="ECO:0000256" key="24">
    <source>
        <dbReference type="PROSITE-ProRule" id="PRU00781"/>
    </source>
</evidence>
<feature type="compositionally biased region" description="Polar residues" evidence="26">
    <location>
        <begin position="223"/>
        <end position="236"/>
    </location>
</feature>
<reference evidence="30 31" key="1">
    <citation type="submission" date="2022-03" db="EMBL/GenBank/DDBJ databases">
        <authorList>
            <person name="Nunn A."/>
            <person name="Chopra R."/>
            <person name="Nunn A."/>
            <person name="Contreras Garrido A."/>
        </authorList>
    </citation>
    <scope>NUCLEOTIDE SEQUENCE [LARGE SCALE GENOMIC DNA]</scope>
</reference>
<dbReference type="Gene3D" id="2.160.20.10">
    <property type="entry name" value="Single-stranded right-handed beta-helix, Pectin lyase-like"/>
    <property type="match status" value="2"/>
</dbReference>
<keyword evidence="11 24" id="KW-0418">Kinase</keyword>
<dbReference type="FunFam" id="1.20.140.40:FF:000001">
    <property type="entry name" value="Pectinesterase"/>
    <property type="match status" value="1"/>
</dbReference>
<keyword evidence="15 25" id="KW-0175">Coiled coil</keyword>
<evidence type="ECO:0000256" key="9">
    <source>
        <dbReference type="ARBA" id="ARBA00022753"/>
    </source>
</evidence>
<keyword evidence="9" id="KW-0967">Endosome</keyword>
<evidence type="ECO:0000256" key="12">
    <source>
        <dbReference type="ARBA" id="ARBA00022801"/>
    </source>
</evidence>
<dbReference type="InterPro" id="IPR012334">
    <property type="entry name" value="Pectin_lyas_fold"/>
</dbReference>
<proteinExistence type="inferred from homology"/>
<dbReference type="Pfam" id="PF04043">
    <property type="entry name" value="PMEI"/>
    <property type="match status" value="1"/>
</dbReference>
<feature type="domain" description="PIPK" evidence="29">
    <location>
        <begin position="1477"/>
        <end position="1801"/>
    </location>
</feature>
<evidence type="ECO:0000256" key="22">
    <source>
        <dbReference type="ARBA" id="ARBA00081348"/>
    </source>
</evidence>
<evidence type="ECO:0000256" key="23">
    <source>
        <dbReference type="PROSITE-ProRule" id="PRU00091"/>
    </source>
</evidence>
<protein>
    <recommendedName>
        <fullName evidence="5">1-phosphatidylinositol-3-phosphate 5-kinase</fullName>
        <ecNumber evidence="5">2.7.1.150</ecNumber>
    </recommendedName>
    <alternativeName>
        <fullName evidence="21">FYVE finger-containing phosphoinositide kinase</fullName>
    </alternativeName>
    <alternativeName>
        <fullName evidence="22">PIKfyve</fullName>
    </alternativeName>
    <alternativeName>
        <fullName evidence="20">Phosphatidylinositol 3-phosphate 5-kinase type III</fullName>
    </alternativeName>
</protein>
<evidence type="ECO:0000256" key="4">
    <source>
        <dbReference type="ARBA" id="ARBA00007786"/>
    </source>
</evidence>